<dbReference type="SUPFAM" id="SSF53300">
    <property type="entry name" value="vWA-like"/>
    <property type="match status" value="1"/>
</dbReference>
<keyword evidence="2 6" id="KW-0812">Transmembrane</keyword>
<sequence length="355" mass="37141">MTFTHPWWFAGGAAVLALAVGYWFAHRRRVRHTVRFANLALLRSVAPKRPSRWRHAPFAVMLLALMVLTVALAGPTAQVRVPRNEATVMLAIDTSLSMQAADVSPNRLVAAQQAATQFVDDLTPGVNLGIVSFAGIASVLVAPTTDREAAKQAISSLQLDERTATGEAVISALQAIEVFSRTLDPAAATAGSDTGTGSAGGDVPEPGSQDGGQDGSQNADEQQARSRVPARIVLMTDGKRTVGRTEVEAAERAAQAEVPVSVIAFGTDHGSINFDGSPIPVPLDTAAMQDIAEISGGDFHTAASAEELRAVYSQLGEQIGYETKDEDVSRPWVIAGTVLLLVGAAGALAFGGRIP</sequence>
<name>A0A938YE97_9ACTN</name>
<dbReference type="PANTHER" id="PTHR22550:SF5">
    <property type="entry name" value="LEUCINE ZIPPER PROTEIN 4"/>
    <property type="match status" value="1"/>
</dbReference>
<evidence type="ECO:0000256" key="1">
    <source>
        <dbReference type="ARBA" id="ARBA00022475"/>
    </source>
</evidence>
<feature type="domain" description="VWFA" evidence="7">
    <location>
        <begin position="87"/>
        <end position="315"/>
    </location>
</feature>
<dbReference type="NCBIfam" id="TIGR02226">
    <property type="entry name" value="two_anch"/>
    <property type="match status" value="1"/>
</dbReference>
<evidence type="ECO:0000256" key="3">
    <source>
        <dbReference type="ARBA" id="ARBA00022989"/>
    </source>
</evidence>
<dbReference type="Gene3D" id="3.40.50.410">
    <property type="entry name" value="von Willebrand factor, type A domain"/>
    <property type="match status" value="1"/>
</dbReference>
<accession>A0A938YE97</accession>
<dbReference type="InterPro" id="IPR002035">
    <property type="entry name" value="VWF_A"/>
</dbReference>
<feature type="compositionally biased region" description="Low complexity" evidence="5">
    <location>
        <begin position="187"/>
        <end position="196"/>
    </location>
</feature>
<dbReference type="RefSeq" id="WP_205259125.1">
    <property type="nucleotide sequence ID" value="NZ_JAERWK010000003.1"/>
</dbReference>
<keyword evidence="4 6" id="KW-0472">Membrane</keyword>
<dbReference type="Proteomes" id="UP000663792">
    <property type="component" value="Unassembled WGS sequence"/>
</dbReference>
<gene>
    <name evidence="8" type="ORF">JL106_02615</name>
</gene>
<dbReference type="InterPro" id="IPR036465">
    <property type="entry name" value="vWFA_dom_sf"/>
</dbReference>
<evidence type="ECO:0000256" key="2">
    <source>
        <dbReference type="ARBA" id="ARBA00022692"/>
    </source>
</evidence>
<feature type="transmembrane region" description="Helical" evidence="6">
    <location>
        <begin position="332"/>
        <end position="351"/>
    </location>
</feature>
<reference evidence="8" key="1">
    <citation type="submission" date="2021-01" db="EMBL/GenBank/DDBJ databases">
        <title>YIM 132084 draft genome.</title>
        <authorList>
            <person name="An D."/>
        </authorList>
    </citation>
    <scope>NUCLEOTIDE SEQUENCE</scope>
    <source>
        <strain evidence="8">YIM 132084</strain>
    </source>
</reference>
<dbReference type="InterPro" id="IPR050768">
    <property type="entry name" value="UPF0353/GerABKA_families"/>
</dbReference>
<comment type="caution">
    <text evidence="8">The sequence shown here is derived from an EMBL/GenBank/DDBJ whole genome shotgun (WGS) entry which is preliminary data.</text>
</comment>
<dbReference type="PROSITE" id="PS50234">
    <property type="entry name" value="VWFA"/>
    <property type="match status" value="1"/>
</dbReference>
<feature type="transmembrane region" description="Helical" evidence="6">
    <location>
        <begin position="6"/>
        <end position="25"/>
    </location>
</feature>
<dbReference type="AlphaFoldDB" id="A0A938YE97"/>
<keyword evidence="1" id="KW-1003">Cell membrane</keyword>
<evidence type="ECO:0000256" key="6">
    <source>
        <dbReference type="SAM" id="Phobius"/>
    </source>
</evidence>
<keyword evidence="9" id="KW-1185">Reference proteome</keyword>
<dbReference type="SMART" id="SM00327">
    <property type="entry name" value="VWA"/>
    <property type="match status" value="1"/>
</dbReference>
<dbReference type="Pfam" id="PF07584">
    <property type="entry name" value="BatA"/>
    <property type="match status" value="1"/>
</dbReference>
<evidence type="ECO:0000256" key="4">
    <source>
        <dbReference type="ARBA" id="ARBA00023136"/>
    </source>
</evidence>
<dbReference type="InterPro" id="IPR024163">
    <property type="entry name" value="Aerotolerance_reg_N"/>
</dbReference>
<evidence type="ECO:0000313" key="9">
    <source>
        <dbReference type="Proteomes" id="UP000663792"/>
    </source>
</evidence>
<evidence type="ECO:0000313" key="8">
    <source>
        <dbReference type="EMBL" id="MBM9466173.1"/>
    </source>
</evidence>
<dbReference type="InterPro" id="IPR011933">
    <property type="entry name" value="Double_TM_dom"/>
</dbReference>
<organism evidence="8 9">
    <name type="scientific">Nakamurella leprariae</name>
    <dbReference type="NCBI Taxonomy" id="2803911"/>
    <lineage>
        <taxon>Bacteria</taxon>
        <taxon>Bacillati</taxon>
        <taxon>Actinomycetota</taxon>
        <taxon>Actinomycetes</taxon>
        <taxon>Nakamurellales</taxon>
        <taxon>Nakamurellaceae</taxon>
        <taxon>Nakamurella</taxon>
    </lineage>
</organism>
<dbReference type="PANTHER" id="PTHR22550">
    <property type="entry name" value="SPORE GERMINATION PROTEIN"/>
    <property type="match status" value="1"/>
</dbReference>
<feature type="region of interest" description="Disordered" evidence="5">
    <location>
        <begin position="187"/>
        <end position="229"/>
    </location>
</feature>
<proteinExistence type="predicted"/>
<dbReference type="Pfam" id="PF13519">
    <property type="entry name" value="VWA_2"/>
    <property type="match status" value="1"/>
</dbReference>
<evidence type="ECO:0000256" key="5">
    <source>
        <dbReference type="SAM" id="MobiDB-lite"/>
    </source>
</evidence>
<keyword evidence="3 6" id="KW-1133">Transmembrane helix</keyword>
<evidence type="ECO:0000259" key="7">
    <source>
        <dbReference type="PROSITE" id="PS50234"/>
    </source>
</evidence>
<protein>
    <submittedName>
        <fullName evidence="8">VWA domain-containing protein</fullName>
    </submittedName>
</protein>
<dbReference type="EMBL" id="JAERWK010000003">
    <property type="protein sequence ID" value="MBM9466173.1"/>
    <property type="molecule type" value="Genomic_DNA"/>
</dbReference>
<feature type="transmembrane region" description="Helical" evidence="6">
    <location>
        <begin position="58"/>
        <end position="77"/>
    </location>
</feature>